<evidence type="ECO:0000256" key="6">
    <source>
        <dbReference type="SAM" id="MobiDB-lite"/>
    </source>
</evidence>
<comment type="caution">
    <text evidence="9">The sequence shown here is derived from an EMBL/GenBank/DDBJ whole genome shotgun (WGS) entry which is preliminary data.</text>
</comment>
<feature type="transmembrane region" description="Helical" evidence="7">
    <location>
        <begin position="63"/>
        <end position="85"/>
    </location>
</feature>
<evidence type="ECO:0000313" key="10">
    <source>
        <dbReference type="Proteomes" id="UP001157069"/>
    </source>
</evidence>
<evidence type="ECO:0000256" key="5">
    <source>
        <dbReference type="ARBA" id="ARBA00023136"/>
    </source>
</evidence>
<keyword evidence="4 7" id="KW-1133">Transmembrane helix</keyword>
<feature type="transmembrane region" description="Helical" evidence="7">
    <location>
        <begin position="105"/>
        <end position="133"/>
    </location>
</feature>
<evidence type="ECO:0000313" key="9">
    <source>
        <dbReference type="EMBL" id="GMA90425.1"/>
    </source>
</evidence>
<sequence length="242" mass="25020">MGVAASVAGLVMSSLGFVLTKRWGMTADPVGASAWQLLFGGVLLLVVAVVFEGPPPALDLGGWLGLAYVALIGTALANVAWFHGLEHLSAGTVGIVGLLNPVTGVLLGLLLGGESLGAAQLLGILLVLAGIVIGQQRMRRARRAPAPTPTPASGPRARPHPRARCVENAGELARLTRQTPDNSGARRDFSCIFDISRADATARSGCGEAWPGSSRGSRLAQNTSGDGVDAQRMVTSAWRSNR</sequence>
<feature type="region of interest" description="Disordered" evidence="6">
    <location>
        <begin position="139"/>
        <end position="162"/>
    </location>
</feature>
<feature type="domain" description="EamA" evidence="8">
    <location>
        <begin position="2"/>
        <end position="133"/>
    </location>
</feature>
<evidence type="ECO:0000256" key="3">
    <source>
        <dbReference type="ARBA" id="ARBA00022692"/>
    </source>
</evidence>
<dbReference type="PANTHER" id="PTHR32322:SF2">
    <property type="entry name" value="EAMA DOMAIN-CONTAINING PROTEIN"/>
    <property type="match status" value="1"/>
</dbReference>
<dbReference type="InterPro" id="IPR037185">
    <property type="entry name" value="EmrE-like"/>
</dbReference>
<feature type="region of interest" description="Disordered" evidence="6">
    <location>
        <begin position="204"/>
        <end position="242"/>
    </location>
</feature>
<feature type="compositionally biased region" description="Polar residues" evidence="6">
    <location>
        <begin position="214"/>
        <end position="225"/>
    </location>
</feature>
<dbReference type="PANTHER" id="PTHR32322">
    <property type="entry name" value="INNER MEMBRANE TRANSPORTER"/>
    <property type="match status" value="1"/>
</dbReference>
<keyword evidence="3 7" id="KW-0812">Transmembrane</keyword>
<feature type="transmembrane region" description="Helical" evidence="7">
    <location>
        <begin position="32"/>
        <end position="51"/>
    </location>
</feature>
<feature type="compositionally biased region" description="Polar residues" evidence="6">
    <location>
        <begin position="233"/>
        <end position="242"/>
    </location>
</feature>
<reference evidence="10" key="1">
    <citation type="journal article" date="2019" name="Int. J. Syst. Evol. Microbiol.">
        <title>The Global Catalogue of Microorganisms (GCM) 10K type strain sequencing project: providing services to taxonomists for standard genome sequencing and annotation.</title>
        <authorList>
            <consortium name="The Broad Institute Genomics Platform"/>
            <consortium name="The Broad Institute Genome Sequencing Center for Infectious Disease"/>
            <person name="Wu L."/>
            <person name="Ma J."/>
        </authorList>
    </citation>
    <scope>NUCLEOTIDE SEQUENCE [LARGE SCALE GENOMIC DNA]</scope>
    <source>
        <strain evidence="10">NBRC 108755</strain>
    </source>
</reference>
<dbReference type="Proteomes" id="UP001157069">
    <property type="component" value="Unassembled WGS sequence"/>
</dbReference>
<dbReference type="Pfam" id="PF00892">
    <property type="entry name" value="EamA"/>
    <property type="match status" value="1"/>
</dbReference>
<evidence type="ECO:0000259" key="8">
    <source>
        <dbReference type="Pfam" id="PF00892"/>
    </source>
</evidence>
<keyword evidence="5 7" id="KW-0472">Membrane</keyword>
<evidence type="ECO:0000256" key="4">
    <source>
        <dbReference type="ARBA" id="ARBA00022989"/>
    </source>
</evidence>
<dbReference type="EMBL" id="BSVA01000001">
    <property type="protein sequence ID" value="GMA90425.1"/>
    <property type="molecule type" value="Genomic_DNA"/>
</dbReference>
<evidence type="ECO:0000256" key="2">
    <source>
        <dbReference type="ARBA" id="ARBA00007362"/>
    </source>
</evidence>
<keyword evidence="10" id="KW-1185">Reference proteome</keyword>
<evidence type="ECO:0000256" key="7">
    <source>
        <dbReference type="SAM" id="Phobius"/>
    </source>
</evidence>
<gene>
    <name evidence="9" type="ORF">GCM10025869_09540</name>
</gene>
<comment type="similarity">
    <text evidence="2">Belongs to the EamA transporter family.</text>
</comment>
<accession>A0ABQ6JT29</accession>
<dbReference type="SUPFAM" id="SSF103481">
    <property type="entry name" value="Multidrug resistance efflux transporter EmrE"/>
    <property type="match status" value="1"/>
</dbReference>
<dbReference type="InterPro" id="IPR050638">
    <property type="entry name" value="AA-Vitamin_Transporters"/>
</dbReference>
<comment type="subcellular location">
    <subcellularLocation>
        <location evidence="1">Membrane</location>
        <topology evidence="1">Multi-pass membrane protein</topology>
    </subcellularLocation>
</comment>
<name>A0ABQ6JT29_9MICO</name>
<protein>
    <recommendedName>
        <fullName evidence="8">EamA domain-containing protein</fullName>
    </recommendedName>
</protein>
<organism evidence="9 10">
    <name type="scientific">Homoserinibacter gongjuensis</name>
    <dbReference type="NCBI Taxonomy" id="1162968"/>
    <lineage>
        <taxon>Bacteria</taxon>
        <taxon>Bacillati</taxon>
        <taxon>Actinomycetota</taxon>
        <taxon>Actinomycetes</taxon>
        <taxon>Micrococcales</taxon>
        <taxon>Microbacteriaceae</taxon>
        <taxon>Homoserinibacter</taxon>
    </lineage>
</organism>
<evidence type="ECO:0000256" key="1">
    <source>
        <dbReference type="ARBA" id="ARBA00004141"/>
    </source>
</evidence>
<proteinExistence type="inferred from homology"/>
<dbReference type="InterPro" id="IPR000620">
    <property type="entry name" value="EamA_dom"/>
</dbReference>